<dbReference type="Ensembl" id="ENSGACT00000001208.1">
    <property type="protein sequence ID" value="ENSGACP00000001208.1"/>
    <property type="gene ID" value="ENSGACG00000000935.1"/>
</dbReference>
<evidence type="ECO:0000256" key="2">
    <source>
        <dbReference type="ARBA" id="ARBA00022737"/>
    </source>
</evidence>
<organism evidence="4">
    <name type="scientific">Gasterosteus aculeatus</name>
    <name type="common">Three-spined stickleback</name>
    <dbReference type="NCBI Taxonomy" id="69293"/>
    <lineage>
        <taxon>Eukaryota</taxon>
        <taxon>Metazoa</taxon>
        <taxon>Chordata</taxon>
        <taxon>Craniata</taxon>
        <taxon>Vertebrata</taxon>
        <taxon>Euteleostomi</taxon>
        <taxon>Actinopterygii</taxon>
        <taxon>Neopterygii</taxon>
        <taxon>Teleostei</taxon>
        <taxon>Neoteleostei</taxon>
        <taxon>Acanthomorphata</taxon>
        <taxon>Eupercaria</taxon>
        <taxon>Perciformes</taxon>
        <taxon>Cottioidei</taxon>
        <taxon>Gasterosteales</taxon>
        <taxon>Gasterosteidae</taxon>
        <taxon>Gasterosteus</taxon>
    </lineage>
</organism>
<dbReference type="Gene3D" id="3.40.50.300">
    <property type="entry name" value="P-loop containing nucleotide triphosphate hydrolases"/>
    <property type="match status" value="1"/>
</dbReference>
<reference evidence="4" key="1">
    <citation type="submission" date="2006-01" db="EMBL/GenBank/DDBJ databases">
        <authorList>
            <person name="Lindblad-Toh K."/>
            <person name="Mauceli E."/>
            <person name="Grabherr M."/>
            <person name="Chang J.L."/>
            <person name="Lander E.S."/>
        </authorList>
    </citation>
    <scope>NUCLEOTIDE SEQUENCE [LARGE SCALE GENOMIC DNA]</scope>
</reference>
<dbReference type="InParanoid" id="G3N7D1"/>
<proteinExistence type="predicted"/>
<evidence type="ECO:0000259" key="3">
    <source>
        <dbReference type="PROSITE" id="PS50837"/>
    </source>
</evidence>
<dbReference type="PROSITE" id="PS50837">
    <property type="entry name" value="NACHT"/>
    <property type="match status" value="1"/>
</dbReference>
<dbReference type="Bgee" id="ENSGACG00000000935">
    <property type="expression patterns" value="Expressed in diencephalon and 12 other cell types or tissues"/>
</dbReference>
<dbReference type="InterPro" id="IPR007111">
    <property type="entry name" value="NACHT_NTPase"/>
</dbReference>
<dbReference type="InterPro" id="IPR051261">
    <property type="entry name" value="NLR"/>
</dbReference>
<evidence type="ECO:0000313" key="4">
    <source>
        <dbReference type="Ensembl" id="ENSGACP00000001208.1"/>
    </source>
</evidence>
<accession>G3N7D1</accession>
<keyword evidence="1" id="KW-0433">Leucine-rich repeat</keyword>
<dbReference type="InterPro" id="IPR027417">
    <property type="entry name" value="P-loop_NTPase"/>
</dbReference>
<dbReference type="eggNOG" id="KOG4308">
    <property type="taxonomic scope" value="Eukaryota"/>
</dbReference>
<dbReference type="Pfam" id="PF05729">
    <property type="entry name" value="NACHT"/>
    <property type="match status" value="1"/>
</dbReference>
<dbReference type="PANTHER" id="PTHR24106">
    <property type="entry name" value="NACHT, LRR AND CARD DOMAINS-CONTAINING"/>
    <property type="match status" value="1"/>
</dbReference>
<keyword evidence="2" id="KW-0677">Repeat</keyword>
<evidence type="ECO:0000256" key="1">
    <source>
        <dbReference type="ARBA" id="ARBA00022614"/>
    </source>
</evidence>
<sequence length="172" mass="19800">IFKPSPGLNIPIRTVLTVGVAGIGKTFATKKYMLDWAEDKANGDMFYMFPLSFRELNLRKEQELSLEELLHQFFPCMKASEIKDYDRYRILVVLDGLDECRLDLNFNKSTDWTEMREPTSVNVLLTNLIQGNLLSNAQIWITSRPAASNHIPADKVDRVTEVRGFNNEQKEE</sequence>
<dbReference type="AlphaFoldDB" id="G3N7D1"/>
<protein>
    <recommendedName>
        <fullName evidence="3">NACHT domain-containing protein</fullName>
    </recommendedName>
</protein>
<feature type="domain" description="NACHT" evidence="3">
    <location>
        <begin position="13"/>
        <end position="147"/>
    </location>
</feature>
<reference evidence="4" key="2">
    <citation type="submission" date="2024-04" db="UniProtKB">
        <authorList>
            <consortium name="Ensembl"/>
        </authorList>
    </citation>
    <scope>IDENTIFICATION</scope>
</reference>
<name>G3N7D1_GASAC</name>
<dbReference type="STRING" id="69293.ENSGACP00000001208"/>